<accession>A0AA91T2B5</accession>
<feature type="transmembrane region" description="Helical" evidence="8">
    <location>
        <begin position="135"/>
        <end position="154"/>
    </location>
</feature>
<proteinExistence type="inferred from homology"/>
<reference evidence="10 11" key="1">
    <citation type="submission" date="2017-04" db="EMBL/GenBank/DDBJ databases">
        <title>Draft genome of the yeast Clavispora lusitaniae type strain CBS 6936.</title>
        <authorList>
            <person name="Durrens P."/>
            <person name="Klopp C."/>
            <person name="Biteau N."/>
            <person name="Fitton-Ouhabi V."/>
            <person name="Dementhon K."/>
            <person name="Accoceberry I."/>
            <person name="Sherman D.J."/>
            <person name="Noel T."/>
        </authorList>
    </citation>
    <scope>NUCLEOTIDE SEQUENCE [LARGE SCALE GENOMIC DNA]</scope>
    <source>
        <strain evidence="10 11">CBS 6936</strain>
    </source>
</reference>
<dbReference type="GO" id="GO:0046943">
    <property type="term" value="F:carboxylic acid transmembrane transporter activity"/>
    <property type="evidence" value="ECO:0007669"/>
    <property type="project" value="UniProtKB-ARBA"/>
</dbReference>
<dbReference type="PANTHER" id="PTHR23501">
    <property type="entry name" value="MAJOR FACILITATOR SUPERFAMILY"/>
    <property type="match status" value="1"/>
</dbReference>
<keyword evidence="6 8" id="KW-0472">Membrane</keyword>
<organism evidence="10 11">
    <name type="scientific">Clavispora lusitaniae</name>
    <name type="common">Candida lusitaniae</name>
    <dbReference type="NCBI Taxonomy" id="36911"/>
    <lineage>
        <taxon>Eukaryota</taxon>
        <taxon>Fungi</taxon>
        <taxon>Dikarya</taxon>
        <taxon>Ascomycota</taxon>
        <taxon>Saccharomycotina</taxon>
        <taxon>Pichiomycetes</taxon>
        <taxon>Metschnikowiaceae</taxon>
        <taxon>Clavispora</taxon>
    </lineage>
</organism>
<dbReference type="FunFam" id="1.20.1720.10:FF:000013">
    <property type="entry name" value="Related to multidrug resistance proteins"/>
    <property type="match status" value="1"/>
</dbReference>
<dbReference type="InterPro" id="IPR011701">
    <property type="entry name" value="MFS"/>
</dbReference>
<feature type="transmembrane region" description="Helical" evidence="8">
    <location>
        <begin position="263"/>
        <end position="282"/>
    </location>
</feature>
<dbReference type="AlphaFoldDB" id="A0AA91T2B5"/>
<dbReference type="InterPro" id="IPR036259">
    <property type="entry name" value="MFS_trans_sf"/>
</dbReference>
<dbReference type="Gene3D" id="1.20.1720.10">
    <property type="entry name" value="Multidrug resistance protein D"/>
    <property type="match status" value="1"/>
</dbReference>
<dbReference type="SUPFAM" id="SSF103473">
    <property type="entry name" value="MFS general substrate transporter"/>
    <property type="match status" value="1"/>
</dbReference>
<evidence type="ECO:0000256" key="4">
    <source>
        <dbReference type="ARBA" id="ARBA00022692"/>
    </source>
</evidence>
<feature type="compositionally biased region" description="Polar residues" evidence="7">
    <location>
        <begin position="1"/>
        <end position="20"/>
    </location>
</feature>
<sequence>MSSSKESNNGSLHDSSSIENNRPIISRTETRTTAPADELPYGRSETIQNLEDKLGDSHVNLLPKKKLIICLMGMSLSLFACFCDQTSVTVALPYIAKDLHATDSINWAGTSALVANCVSQVLFGRFADIFGRKTVLLFSLCLLMISNMLCGFAQTAVQFYIFRAFAGIGAGGTQSLTMVIVSDIVTLRQRGKFQGILGANVGLGNAVGPLIMGVYTEKLSWRYFYRTLPPIVAVVTVTVYLLVDNKKPHSHSVLTTKEKFQKIDYYGIVFAMAGLLLLLIPISGGGSTYKWNSPIVIVMFCVGGVCLIIFLLIEWKIPELPMIPLQLFQNRSLCILLGTTFLNGAAYFGFLFIVSYYYELVKGGSPMRSAVLMLPLVLTQATMSSIAGTIISYIGHFLPIMYSGYSFWLTGCGMTVAWKEDTSTAYIAGTLIMLGTGIGFIFQPTMVAAQANSRMSQRAVVISTRNVLRSFGAAFGTAICSLIITNTLVSEINNKMNEGGASMSYLSSLKKNIYSRPDTANLTAAQLHVVRSLYMKAIRNVFYLTIPLVSICLLSTFFVKDNGLQCLDEVPKATEEKNASE</sequence>
<name>A0AA91T2B5_CLALS</name>
<evidence type="ECO:0000256" key="2">
    <source>
        <dbReference type="ARBA" id="ARBA00008335"/>
    </source>
</evidence>
<evidence type="ECO:0000256" key="5">
    <source>
        <dbReference type="ARBA" id="ARBA00022989"/>
    </source>
</evidence>
<feature type="region of interest" description="Disordered" evidence="7">
    <location>
        <begin position="1"/>
        <end position="37"/>
    </location>
</feature>
<dbReference type="PANTHER" id="PTHR23501:SF78">
    <property type="entry name" value="MAJOR FACILITATOR SUPERFAMILY (MFS) PROFILE DOMAIN-CONTAINING PROTEIN-RELATED"/>
    <property type="match status" value="1"/>
</dbReference>
<comment type="similarity">
    <text evidence="2">Belongs to the major facilitator superfamily.</text>
</comment>
<evidence type="ECO:0000313" key="11">
    <source>
        <dbReference type="Proteomes" id="UP000195602"/>
    </source>
</evidence>
<dbReference type="KEGG" id="clus:A9F13_07g03619"/>
<dbReference type="PROSITE" id="PS50850">
    <property type="entry name" value="MFS"/>
    <property type="match status" value="1"/>
</dbReference>
<dbReference type="EMBL" id="LYUB02000007">
    <property type="protein sequence ID" value="OVF08870.1"/>
    <property type="molecule type" value="Genomic_DNA"/>
</dbReference>
<evidence type="ECO:0000256" key="3">
    <source>
        <dbReference type="ARBA" id="ARBA00022448"/>
    </source>
</evidence>
<dbReference type="GO" id="GO:0012505">
    <property type="term" value="C:endomembrane system"/>
    <property type="evidence" value="ECO:0007669"/>
    <property type="project" value="UniProtKB-SubCell"/>
</dbReference>
<dbReference type="PRINTS" id="PR01036">
    <property type="entry name" value="TCRTETB"/>
</dbReference>
<evidence type="ECO:0000256" key="7">
    <source>
        <dbReference type="SAM" id="MobiDB-lite"/>
    </source>
</evidence>
<comment type="caution">
    <text evidence="10">The sequence shown here is derived from an EMBL/GenBank/DDBJ whole genome shotgun (WGS) entry which is preliminary data.</text>
</comment>
<feature type="transmembrane region" description="Helical" evidence="8">
    <location>
        <begin position="67"/>
        <end position="92"/>
    </location>
</feature>
<dbReference type="GO" id="GO:0005886">
    <property type="term" value="C:plasma membrane"/>
    <property type="evidence" value="ECO:0007669"/>
    <property type="project" value="TreeGrafter"/>
</dbReference>
<comment type="subcellular location">
    <subcellularLocation>
        <location evidence="1">Endomembrane system</location>
        <topology evidence="1">Multi-pass membrane protein</topology>
    </subcellularLocation>
</comment>
<feature type="transmembrane region" description="Helical" evidence="8">
    <location>
        <begin position="160"/>
        <end position="181"/>
    </location>
</feature>
<feature type="domain" description="Major facilitator superfamily (MFS) profile" evidence="9">
    <location>
        <begin position="70"/>
        <end position="564"/>
    </location>
</feature>
<dbReference type="Proteomes" id="UP000195602">
    <property type="component" value="Unassembled WGS sequence"/>
</dbReference>
<evidence type="ECO:0000256" key="8">
    <source>
        <dbReference type="SAM" id="Phobius"/>
    </source>
</evidence>
<feature type="transmembrane region" description="Helical" evidence="8">
    <location>
        <begin position="223"/>
        <end position="243"/>
    </location>
</feature>
<keyword evidence="5 8" id="KW-1133">Transmembrane helix</keyword>
<dbReference type="InterPro" id="IPR020846">
    <property type="entry name" value="MFS_dom"/>
</dbReference>
<dbReference type="Pfam" id="PF07690">
    <property type="entry name" value="MFS_1"/>
    <property type="match status" value="1"/>
</dbReference>
<feature type="transmembrane region" description="Helical" evidence="8">
    <location>
        <begin position="193"/>
        <end position="211"/>
    </location>
</feature>
<evidence type="ECO:0000256" key="1">
    <source>
        <dbReference type="ARBA" id="ARBA00004127"/>
    </source>
</evidence>
<keyword evidence="4 8" id="KW-0812">Transmembrane</keyword>
<feature type="transmembrane region" description="Helical" evidence="8">
    <location>
        <begin position="424"/>
        <end position="449"/>
    </location>
</feature>
<feature type="transmembrane region" description="Helical" evidence="8">
    <location>
        <begin position="104"/>
        <end position="123"/>
    </location>
</feature>
<dbReference type="Gene3D" id="1.20.1250.20">
    <property type="entry name" value="MFS general substrate transporter like domains"/>
    <property type="match status" value="1"/>
</dbReference>
<feature type="transmembrane region" description="Helical" evidence="8">
    <location>
        <begin position="294"/>
        <end position="313"/>
    </location>
</feature>
<gene>
    <name evidence="10" type="ORF">A9F13_07g03619</name>
</gene>
<evidence type="ECO:0000259" key="9">
    <source>
        <dbReference type="PROSITE" id="PS50850"/>
    </source>
</evidence>
<feature type="transmembrane region" description="Helical" evidence="8">
    <location>
        <begin position="333"/>
        <end position="358"/>
    </location>
</feature>
<keyword evidence="3" id="KW-0813">Transport</keyword>
<feature type="transmembrane region" description="Helical" evidence="8">
    <location>
        <begin position="370"/>
        <end position="393"/>
    </location>
</feature>
<protein>
    <submittedName>
        <fullName evidence="10">Vacuolar basic amino acid transporter</fullName>
    </submittedName>
</protein>
<evidence type="ECO:0000313" key="10">
    <source>
        <dbReference type="EMBL" id="OVF08870.1"/>
    </source>
</evidence>
<feature type="transmembrane region" description="Helical" evidence="8">
    <location>
        <begin position="470"/>
        <end position="489"/>
    </location>
</feature>
<feature type="transmembrane region" description="Helical" evidence="8">
    <location>
        <begin position="541"/>
        <end position="559"/>
    </location>
</feature>
<evidence type="ECO:0000256" key="6">
    <source>
        <dbReference type="ARBA" id="ARBA00023136"/>
    </source>
</evidence>